<dbReference type="Proteomes" id="UP001244427">
    <property type="component" value="Unassembled WGS sequence"/>
</dbReference>
<evidence type="ECO:0000313" key="1">
    <source>
        <dbReference type="EMBL" id="MDQ0648627.1"/>
    </source>
</evidence>
<accession>A0AAW8F055</accession>
<gene>
    <name evidence="1" type="ORF">QFZ53_002823</name>
</gene>
<keyword evidence="2" id="KW-1185">Reference proteome</keyword>
<name>A0AAW8F055_9MICO</name>
<dbReference type="InterPro" id="IPR045436">
    <property type="entry name" value="DUF6507"/>
</dbReference>
<dbReference type="RefSeq" id="WP_307297478.1">
    <property type="nucleotide sequence ID" value="NZ_JAUSXV010000001.1"/>
</dbReference>
<proteinExistence type="predicted"/>
<dbReference type="AlphaFoldDB" id="A0AAW8F055"/>
<protein>
    <submittedName>
        <fullName evidence="1">Uncharacterized protein</fullName>
    </submittedName>
</protein>
<sequence>MTGWQLQPAGINTTIVTTDEKIQGFATAMTGLDVSVGEPLASGAGFDGIVATAVFGFLDEQSTGRLSTVVASCQNTMTCTADAANAFVQGDEQMAATLVAAADDTTTPSF</sequence>
<organism evidence="1 2">
    <name type="scientific">Microbacterium natoriense</name>
    <dbReference type="NCBI Taxonomy" id="284570"/>
    <lineage>
        <taxon>Bacteria</taxon>
        <taxon>Bacillati</taxon>
        <taxon>Actinomycetota</taxon>
        <taxon>Actinomycetes</taxon>
        <taxon>Micrococcales</taxon>
        <taxon>Microbacteriaceae</taxon>
        <taxon>Microbacterium</taxon>
    </lineage>
</organism>
<reference evidence="1 2" key="1">
    <citation type="submission" date="2023-07" db="EMBL/GenBank/DDBJ databases">
        <title>Comparative genomics of wheat-associated soil bacteria to identify genetic determinants of phenazine resistance.</title>
        <authorList>
            <person name="Mouncey N."/>
        </authorList>
    </citation>
    <scope>NUCLEOTIDE SEQUENCE [LARGE SCALE GENOMIC DNA]</scope>
    <source>
        <strain evidence="1 2">W4I9-1</strain>
    </source>
</reference>
<comment type="caution">
    <text evidence="1">The sequence shown here is derived from an EMBL/GenBank/DDBJ whole genome shotgun (WGS) entry which is preliminary data.</text>
</comment>
<dbReference type="Pfam" id="PF20117">
    <property type="entry name" value="DUF6507"/>
    <property type="match status" value="1"/>
</dbReference>
<dbReference type="EMBL" id="JAUSXV010000001">
    <property type="protein sequence ID" value="MDQ0648627.1"/>
    <property type="molecule type" value="Genomic_DNA"/>
</dbReference>
<evidence type="ECO:0000313" key="2">
    <source>
        <dbReference type="Proteomes" id="UP001244427"/>
    </source>
</evidence>